<feature type="compositionally biased region" description="Polar residues" evidence="1">
    <location>
        <begin position="192"/>
        <end position="201"/>
    </location>
</feature>
<evidence type="ECO:0000313" key="3">
    <source>
        <dbReference type="EMBL" id="ORY35796.1"/>
    </source>
</evidence>
<dbReference type="Gene3D" id="3.40.50.10190">
    <property type="entry name" value="BRCT domain"/>
    <property type="match status" value="1"/>
</dbReference>
<dbReference type="InterPro" id="IPR052827">
    <property type="entry name" value="CHS_Export/Cell_Fusion_Reg"/>
</dbReference>
<dbReference type="AlphaFoldDB" id="A0A1Y2BM03"/>
<proteinExistence type="predicted"/>
<feature type="compositionally biased region" description="Basic and acidic residues" evidence="1">
    <location>
        <begin position="413"/>
        <end position="430"/>
    </location>
</feature>
<dbReference type="SMART" id="SM00292">
    <property type="entry name" value="BRCT"/>
    <property type="match status" value="1"/>
</dbReference>
<dbReference type="PANTHER" id="PTHR47351:SF1">
    <property type="entry name" value="CHITIN BIOSYNTHESIS PROTEIN CHS5"/>
    <property type="match status" value="1"/>
</dbReference>
<dbReference type="SUPFAM" id="SSF52113">
    <property type="entry name" value="BRCT domain"/>
    <property type="match status" value="1"/>
</dbReference>
<protein>
    <recommendedName>
        <fullName evidence="2">BRCT domain-containing protein</fullName>
    </recommendedName>
</protein>
<feature type="compositionally biased region" description="Basic and acidic residues" evidence="1">
    <location>
        <begin position="175"/>
        <end position="191"/>
    </location>
</feature>
<comment type="caution">
    <text evidence="3">The sequence shown here is derived from an EMBL/GenBank/DDBJ whole genome shotgun (WGS) entry which is preliminary data.</text>
</comment>
<dbReference type="InterPro" id="IPR036420">
    <property type="entry name" value="BRCT_dom_sf"/>
</dbReference>
<organism evidence="3 4">
    <name type="scientific">Naematelia encephala</name>
    <dbReference type="NCBI Taxonomy" id="71784"/>
    <lineage>
        <taxon>Eukaryota</taxon>
        <taxon>Fungi</taxon>
        <taxon>Dikarya</taxon>
        <taxon>Basidiomycota</taxon>
        <taxon>Agaricomycotina</taxon>
        <taxon>Tremellomycetes</taxon>
        <taxon>Tremellales</taxon>
        <taxon>Naemateliaceae</taxon>
        <taxon>Naematelia</taxon>
    </lineage>
</organism>
<sequence>MDNLSGLLVHFGPIQPPALLEQLRDCLRKVGARESPTIALDTTHFVATSPITGGDDKGRGGVVDPQYQEAVRANLPVVGPGWLLAVAGERKLVPISGYLLPAMPQITNSQPSPDPAPFRRPDPPSKRSSLPFTSSVPSSPVREEIPRSPSPETIARMSMTGSTIKGASRSASLEVDARPSRQGSIREESRTRQASLPTTEGSRPKSPKPEADGKLDRGFKFPLKGEISATDTSAPPTSAAAVQPSDGAQRDSTSAAKPVDIPSASVNPDIVAPVVSPSIVFPTTTTNGSVVSPTAITAEPESLTSPKLFAGPPMVIVTPPATATEEMKEDLPVPAPPEDAPARSNTIDEAVAKFHEAVGKPSSTTVEPEAAIDEREETTTEDQIAGPDGAVAETGSHVVVSEESVKPNANGQHETKTDKPSFKSSDETSPRRSRSPTATFERPANSRKNTASSSSPVDTHKESTEGALDGEGVSMDEIDLS</sequence>
<evidence type="ECO:0000313" key="4">
    <source>
        <dbReference type="Proteomes" id="UP000193986"/>
    </source>
</evidence>
<dbReference type="InterPro" id="IPR001357">
    <property type="entry name" value="BRCT_dom"/>
</dbReference>
<dbReference type="PROSITE" id="PS50172">
    <property type="entry name" value="BRCT"/>
    <property type="match status" value="1"/>
</dbReference>
<reference evidence="3 4" key="1">
    <citation type="submission" date="2016-07" db="EMBL/GenBank/DDBJ databases">
        <title>Pervasive Adenine N6-methylation of Active Genes in Fungi.</title>
        <authorList>
            <consortium name="DOE Joint Genome Institute"/>
            <person name="Mondo S.J."/>
            <person name="Dannebaum R.O."/>
            <person name="Kuo R.C."/>
            <person name="Labutti K."/>
            <person name="Haridas S."/>
            <person name="Kuo A."/>
            <person name="Salamov A."/>
            <person name="Ahrendt S.R."/>
            <person name="Lipzen A."/>
            <person name="Sullivan W."/>
            <person name="Andreopoulos W.B."/>
            <person name="Clum A."/>
            <person name="Lindquist E."/>
            <person name="Daum C."/>
            <person name="Ramamoorthy G.K."/>
            <person name="Gryganskyi A."/>
            <person name="Culley D."/>
            <person name="Magnuson J.K."/>
            <person name="James T.Y."/>
            <person name="O'Malley M.A."/>
            <person name="Stajich J.E."/>
            <person name="Spatafora J.W."/>
            <person name="Visel A."/>
            <person name="Grigoriev I.V."/>
        </authorList>
    </citation>
    <scope>NUCLEOTIDE SEQUENCE [LARGE SCALE GENOMIC DNA]</scope>
    <source>
        <strain evidence="3 4">68-887.2</strain>
    </source>
</reference>
<dbReference type="GO" id="GO:0034044">
    <property type="term" value="C:exomer complex"/>
    <property type="evidence" value="ECO:0007669"/>
    <property type="project" value="TreeGrafter"/>
</dbReference>
<keyword evidence="4" id="KW-1185">Reference proteome</keyword>
<evidence type="ECO:0000259" key="2">
    <source>
        <dbReference type="PROSITE" id="PS50172"/>
    </source>
</evidence>
<dbReference type="OrthoDB" id="245697at2759"/>
<dbReference type="GO" id="GO:0006893">
    <property type="term" value="P:Golgi to plasma membrane transport"/>
    <property type="evidence" value="ECO:0007669"/>
    <property type="project" value="TreeGrafter"/>
</dbReference>
<evidence type="ECO:0000256" key="1">
    <source>
        <dbReference type="SAM" id="MobiDB-lite"/>
    </source>
</evidence>
<feature type="region of interest" description="Disordered" evidence="1">
    <location>
        <begin position="324"/>
        <end position="481"/>
    </location>
</feature>
<feature type="compositionally biased region" description="Low complexity" evidence="1">
    <location>
        <begin position="128"/>
        <end position="140"/>
    </location>
</feature>
<feature type="domain" description="BRCT" evidence="2">
    <location>
        <begin position="1"/>
        <end position="100"/>
    </location>
</feature>
<dbReference type="STRING" id="71784.A0A1Y2BM03"/>
<dbReference type="Proteomes" id="UP000193986">
    <property type="component" value="Unassembled WGS sequence"/>
</dbReference>
<feature type="compositionally biased region" description="Polar residues" evidence="1">
    <location>
        <begin position="159"/>
        <end position="171"/>
    </location>
</feature>
<feature type="region of interest" description="Disordered" evidence="1">
    <location>
        <begin position="106"/>
        <end position="269"/>
    </location>
</feature>
<accession>A0A1Y2BM03</accession>
<dbReference type="PANTHER" id="PTHR47351">
    <property type="entry name" value="CHITIN BIOSYNTHESIS PROTEIN CHS5"/>
    <property type="match status" value="1"/>
</dbReference>
<feature type="compositionally biased region" description="Acidic residues" evidence="1">
    <location>
        <begin position="370"/>
        <end position="380"/>
    </location>
</feature>
<feature type="compositionally biased region" description="Polar residues" evidence="1">
    <location>
        <begin position="446"/>
        <end position="457"/>
    </location>
</feature>
<name>A0A1Y2BM03_9TREE</name>
<dbReference type="InParanoid" id="A0A1Y2BM03"/>
<dbReference type="EMBL" id="MCFC01000001">
    <property type="protein sequence ID" value="ORY35796.1"/>
    <property type="molecule type" value="Genomic_DNA"/>
</dbReference>
<feature type="compositionally biased region" description="Low complexity" evidence="1">
    <location>
        <begin position="228"/>
        <end position="241"/>
    </location>
</feature>
<dbReference type="GO" id="GO:0000747">
    <property type="term" value="P:conjugation with cellular fusion"/>
    <property type="evidence" value="ECO:0007669"/>
    <property type="project" value="TreeGrafter"/>
</dbReference>
<dbReference type="GO" id="GO:0005802">
    <property type="term" value="C:trans-Golgi network"/>
    <property type="evidence" value="ECO:0007669"/>
    <property type="project" value="TreeGrafter"/>
</dbReference>
<gene>
    <name evidence="3" type="ORF">BCR39DRAFT_512190</name>
</gene>
<feature type="compositionally biased region" description="Basic and acidic residues" evidence="1">
    <location>
        <begin position="207"/>
        <end position="219"/>
    </location>
</feature>